<dbReference type="PANTHER" id="PTHR23114">
    <property type="entry name" value="M7GPPPN-MRNA HYDROLASE"/>
    <property type="match status" value="1"/>
</dbReference>
<dbReference type="CDD" id="cd03672">
    <property type="entry name" value="NUDIX_Dcp2p_Nudt20"/>
    <property type="match status" value="1"/>
</dbReference>
<comment type="subcellular location">
    <subcellularLocation>
        <location evidence="2">Cytoplasm</location>
    </subcellularLocation>
</comment>
<dbReference type="InterPro" id="IPR000086">
    <property type="entry name" value="NUDIX_hydrolase_dom"/>
</dbReference>
<dbReference type="SMART" id="SM01125">
    <property type="entry name" value="DCP2"/>
    <property type="match status" value="1"/>
</dbReference>
<evidence type="ECO:0000256" key="5">
    <source>
        <dbReference type="ARBA" id="ARBA00022723"/>
    </source>
</evidence>
<evidence type="ECO:0000256" key="6">
    <source>
        <dbReference type="ARBA" id="ARBA00022801"/>
    </source>
</evidence>
<sequence>MASSSSSSPEISAAPYSHTPGRYHYPTLKEALEDLTSRFLLNLPEDELASLERVCFQVEQAHWFYEDFIREENSKFPSLPLKKFSEMLFAACPLLHHWDHEGAFNHFMQYKTRVPVCGAIMLNDSWDKVVLVKGWKSSSGWGFPKGKINESEAPHACAAREVQEETGYNLAGKIDPEDVIELSIREQKISLYIVPGVPEDYPFQTKTRKEISKIEWFRLLDLPTWRRGKTVPGKFYLISPFIGPLKAFISERKPRNLTRKPLKAKDLRTDQTDRRPEESGPAEDLKSISVADLNGQESSSQSSADNGDPQTPSPLYSKPSVNSDATGIQLGDLDTESVNDPALRRLLVALTSSSVRSDTSNIDRSKPQPSVPSTIVPPAVVKSHTPPEVDAAHDWSIRGPRWPTERLTDSRPHRTPSPSSSENEAPMQSSPMQSSPNTSRRTSRPASLSTRNDRTRSPAHASPPTSGTFATLSLIPSSRPTARRGSASATDLSPYLTRPSEAPAIGKRMKQLALLESVIDESSRMTPVLGFRAPAVPDTTSSHIQRPPVSYGVGTTPPPHHHARPLSVSAAQPTHPNNLSSMYNVHGPYHPQPQIFNPYNHGPPGMPGDDPFTVRPRTSNTFRPVADNLSRPLQTRASMNQAQLLSALSG</sequence>
<dbReference type="EMBL" id="KI925454">
    <property type="protein sequence ID" value="ETW87197.1"/>
    <property type="molecule type" value="Genomic_DNA"/>
</dbReference>
<evidence type="ECO:0000313" key="11">
    <source>
        <dbReference type="EMBL" id="ETW87197.1"/>
    </source>
</evidence>
<feature type="compositionally biased region" description="Low complexity" evidence="9">
    <location>
        <begin position="416"/>
        <end position="447"/>
    </location>
</feature>
<dbReference type="RefSeq" id="XP_009541127.1">
    <property type="nucleotide sequence ID" value="XM_009542832.1"/>
</dbReference>
<dbReference type="SUPFAM" id="SSF140586">
    <property type="entry name" value="Dcp2 domain-like"/>
    <property type="match status" value="1"/>
</dbReference>
<organism evidence="11 12">
    <name type="scientific">Heterobasidion irregulare (strain TC 32-1)</name>
    <dbReference type="NCBI Taxonomy" id="747525"/>
    <lineage>
        <taxon>Eukaryota</taxon>
        <taxon>Fungi</taxon>
        <taxon>Dikarya</taxon>
        <taxon>Basidiomycota</taxon>
        <taxon>Agaricomycotina</taxon>
        <taxon>Agaricomycetes</taxon>
        <taxon>Russulales</taxon>
        <taxon>Bondarzewiaceae</taxon>
        <taxon>Heterobasidion</taxon>
        <taxon>Heterobasidion annosum species complex</taxon>
    </lineage>
</organism>
<dbReference type="Pfam" id="PF05026">
    <property type="entry name" value="DCP2"/>
    <property type="match status" value="1"/>
</dbReference>
<evidence type="ECO:0000256" key="8">
    <source>
        <dbReference type="ARBA" id="ARBA00023211"/>
    </source>
</evidence>
<dbReference type="KEGG" id="hir:HETIRDRAFT_377994"/>
<gene>
    <name evidence="11" type="ORF">HETIRDRAFT_377994</name>
</gene>
<feature type="compositionally biased region" description="Basic and acidic residues" evidence="9">
    <location>
        <begin position="385"/>
        <end position="396"/>
    </location>
</feature>
<dbReference type="GeneID" id="20671910"/>
<dbReference type="GO" id="GO:0000290">
    <property type="term" value="P:deadenylation-dependent decapping of nuclear-transcribed mRNA"/>
    <property type="evidence" value="ECO:0007669"/>
    <property type="project" value="InterPro"/>
</dbReference>
<dbReference type="SUPFAM" id="SSF55811">
    <property type="entry name" value="Nudix"/>
    <property type="match status" value="1"/>
</dbReference>
<dbReference type="InParanoid" id="W4KN06"/>
<name>W4KN06_HETIT</name>
<keyword evidence="8" id="KW-0464">Manganese</keyword>
<dbReference type="GO" id="GO:0030145">
    <property type="term" value="F:manganese ion binding"/>
    <property type="evidence" value="ECO:0007669"/>
    <property type="project" value="InterPro"/>
</dbReference>
<feature type="compositionally biased region" description="Polar residues" evidence="9">
    <location>
        <begin position="463"/>
        <end position="480"/>
    </location>
</feature>
<dbReference type="Proteomes" id="UP000030671">
    <property type="component" value="Unassembled WGS sequence"/>
</dbReference>
<evidence type="ECO:0000256" key="3">
    <source>
        <dbReference type="ARBA" id="ARBA00005279"/>
    </source>
</evidence>
<evidence type="ECO:0000256" key="7">
    <source>
        <dbReference type="ARBA" id="ARBA00022884"/>
    </source>
</evidence>
<protein>
    <recommendedName>
        <fullName evidence="10">Nudix hydrolase domain-containing protein</fullName>
    </recommendedName>
</protein>
<dbReference type="GO" id="GO:0003723">
    <property type="term" value="F:RNA binding"/>
    <property type="evidence" value="ECO:0007669"/>
    <property type="project" value="UniProtKB-KW"/>
</dbReference>
<feature type="compositionally biased region" description="Polar residues" evidence="9">
    <location>
        <begin position="295"/>
        <end position="326"/>
    </location>
</feature>
<feature type="domain" description="Nudix hydrolase" evidence="10">
    <location>
        <begin position="112"/>
        <end position="243"/>
    </location>
</feature>
<feature type="region of interest" description="Disordered" evidence="9">
    <location>
        <begin position="259"/>
        <end position="334"/>
    </location>
</feature>
<dbReference type="GO" id="GO:0000932">
    <property type="term" value="C:P-body"/>
    <property type="evidence" value="ECO:0007669"/>
    <property type="project" value="TreeGrafter"/>
</dbReference>
<feature type="compositionally biased region" description="Basic and acidic residues" evidence="9">
    <location>
        <begin position="263"/>
        <end position="286"/>
    </location>
</feature>
<feature type="compositionally biased region" description="Basic and acidic residues" evidence="9">
    <location>
        <begin position="403"/>
        <end position="412"/>
    </location>
</feature>
<dbReference type="Gene3D" id="3.90.79.10">
    <property type="entry name" value="Nucleoside Triphosphate Pyrophosphohydrolase"/>
    <property type="match status" value="1"/>
</dbReference>
<dbReference type="FunFam" id="3.90.79.10:FF:000003">
    <property type="entry name" value="M7GpppN-mRNA hydrolase isoform 2"/>
    <property type="match status" value="1"/>
</dbReference>
<dbReference type="AlphaFoldDB" id="W4KN06"/>
<dbReference type="GO" id="GO:0000184">
    <property type="term" value="P:nuclear-transcribed mRNA catabolic process, nonsense-mediated decay"/>
    <property type="evidence" value="ECO:0007669"/>
    <property type="project" value="InterPro"/>
</dbReference>
<keyword evidence="6" id="KW-0378">Hydrolase</keyword>
<feature type="region of interest" description="Disordered" evidence="9">
    <location>
        <begin position="353"/>
        <end position="499"/>
    </location>
</feature>
<dbReference type="InterPro" id="IPR036189">
    <property type="entry name" value="DCP2_BoxA_sf"/>
</dbReference>
<dbReference type="HOGENOM" id="CLU_022385_0_0_1"/>
<dbReference type="GO" id="GO:0140933">
    <property type="term" value="F:5'-(N(7)-methylguanosine 5'-triphospho)-[mRNA] hydrolase activity"/>
    <property type="evidence" value="ECO:0007669"/>
    <property type="project" value="InterPro"/>
</dbReference>
<dbReference type="PROSITE" id="PS51462">
    <property type="entry name" value="NUDIX"/>
    <property type="match status" value="1"/>
</dbReference>
<evidence type="ECO:0000256" key="2">
    <source>
        <dbReference type="ARBA" id="ARBA00004496"/>
    </source>
</evidence>
<keyword evidence="12" id="KW-1185">Reference proteome</keyword>
<keyword evidence="4" id="KW-0963">Cytoplasm</keyword>
<comment type="cofactor">
    <cofactor evidence="1">
        <name>Mn(2+)</name>
        <dbReference type="ChEBI" id="CHEBI:29035"/>
    </cofactor>
</comment>
<dbReference type="Pfam" id="PF00293">
    <property type="entry name" value="NUDIX"/>
    <property type="match status" value="1"/>
</dbReference>
<dbReference type="OrthoDB" id="18996at2759"/>
<dbReference type="Gene3D" id="1.10.10.1050">
    <property type="entry name" value="Dcp2, box A domain"/>
    <property type="match status" value="1"/>
</dbReference>
<dbReference type="InterPro" id="IPR007722">
    <property type="entry name" value="DCP2_BoxA"/>
</dbReference>
<evidence type="ECO:0000256" key="1">
    <source>
        <dbReference type="ARBA" id="ARBA00001936"/>
    </source>
</evidence>
<evidence type="ECO:0000259" key="10">
    <source>
        <dbReference type="PROSITE" id="PS51462"/>
    </source>
</evidence>
<dbReference type="STRING" id="747525.W4KN06"/>
<dbReference type="InterPro" id="IPR044099">
    <property type="entry name" value="Dcp2_NUDIX"/>
</dbReference>
<keyword evidence="7" id="KW-0694">RNA-binding</keyword>
<dbReference type="eggNOG" id="KOG2937">
    <property type="taxonomic scope" value="Eukaryota"/>
</dbReference>
<dbReference type="PANTHER" id="PTHR23114:SF17">
    <property type="entry name" value="M7GPPPN-MRNA HYDROLASE"/>
    <property type="match status" value="1"/>
</dbReference>
<reference evidence="11 12" key="1">
    <citation type="journal article" date="2012" name="New Phytol.">
        <title>Insight into trade-off between wood decay and parasitism from the genome of a fungal forest pathogen.</title>
        <authorList>
            <person name="Olson A."/>
            <person name="Aerts A."/>
            <person name="Asiegbu F."/>
            <person name="Belbahri L."/>
            <person name="Bouzid O."/>
            <person name="Broberg A."/>
            <person name="Canback B."/>
            <person name="Coutinho P.M."/>
            <person name="Cullen D."/>
            <person name="Dalman K."/>
            <person name="Deflorio G."/>
            <person name="van Diepen L.T."/>
            <person name="Dunand C."/>
            <person name="Duplessis S."/>
            <person name="Durling M."/>
            <person name="Gonthier P."/>
            <person name="Grimwood J."/>
            <person name="Fossdal C.G."/>
            <person name="Hansson D."/>
            <person name="Henrissat B."/>
            <person name="Hietala A."/>
            <person name="Himmelstrand K."/>
            <person name="Hoffmeister D."/>
            <person name="Hogberg N."/>
            <person name="James T.Y."/>
            <person name="Karlsson M."/>
            <person name="Kohler A."/>
            <person name="Kues U."/>
            <person name="Lee Y.H."/>
            <person name="Lin Y.C."/>
            <person name="Lind M."/>
            <person name="Lindquist E."/>
            <person name="Lombard V."/>
            <person name="Lucas S."/>
            <person name="Lunden K."/>
            <person name="Morin E."/>
            <person name="Murat C."/>
            <person name="Park J."/>
            <person name="Raffaello T."/>
            <person name="Rouze P."/>
            <person name="Salamov A."/>
            <person name="Schmutz J."/>
            <person name="Solheim H."/>
            <person name="Stahlberg J."/>
            <person name="Velez H."/>
            <person name="de Vries R.P."/>
            <person name="Wiebenga A."/>
            <person name="Woodward S."/>
            <person name="Yakovlev I."/>
            <person name="Garbelotto M."/>
            <person name="Martin F."/>
            <person name="Grigoriev I.V."/>
            <person name="Stenlid J."/>
        </authorList>
    </citation>
    <scope>NUCLEOTIDE SEQUENCE [LARGE SCALE GENOMIC DNA]</scope>
    <source>
        <strain evidence="11 12">TC 32-1</strain>
    </source>
</reference>
<proteinExistence type="inferred from homology"/>
<dbReference type="PROSITE" id="PS00893">
    <property type="entry name" value="NUDIX_BOX"/>
    <property type="match status" value="1"/>
</dbReference>
<keyword evidence="5" id="KW-0479">Metal-binding</keyword>
<accession>W4KN06</accession>
<dbReference type="InterPro" id="IPR015797">
    <property type="entry name" value="NUDIX_hydrolase-like_dom_sf"/>
</dbReference>
<evidence type="ECO:0000256" key="4">
    <source>
        <dbReference type="ARBA" id="ARBA00022490"/>
    </source>
</evidence>
<evidence type="ECO:0000256" key="9">
    <source>
        <dbReference type="SAM" id="MobiDB-lite"/>
    </source>
</evidence>
<comment type="similarity">
    <text evidence="3">Belongs to the Nudix hydrolase family. DCP2 subfamily.</text>
</comment>
<evidence type="ECO:0000313" key="12">
    <source>
        <dbReference type="Proteomes" id="UP000030671"/>
    </source>
</evidence>
<feature type="non-terminal residue" evidence="11">
    <location>
        <position position="650"/>
    </location>
</feature>
<dbReference type="InterPro" id="IPR020084">
    <property type="entry name" value="NUDIX_hydrolase_CS"/>
</dbReference>